<proteinExistence type="predicted"/>
<feature type="transmembrane region" description="Helical" evidence="1">
    <location>
        <begin position="26"/>
        <end position="44"/>
    </location>
</feature>
<dbReference type="RefSeq" id="WP_379987326.1">
    <property type="nucleotide sequence ID" value="NZ_JADIKD010000004.1"/>
</dbReference>
<keyword evidence="3" id="KW-1185">Reference proteome</keyword>
<name>A0ABW8K1C6_9GAMM</name>
<keyword evidence="1" id="KW-0472">Membrane</keyword>
<evidence type="ECO:0000313" key="2">
    <source>
        <dbReference type="EMBL" id="MFK2915728.1"/>
    </source>
</evidence>
<gene>
    <name evidence="2" type="ORF">ISS97_00520</name>
</gene>
<dbReference type="Proteomes" id="UP001620408">
    <property type="component" value="Unassembled WGS sequence"/>
</dbReference>
<comment type="caution">
    <text evidence="2">The sequence shown here is derived from an EMBL/GenBank/DDBJ whole genome shotgun (WGS) entry which is preliminary data.</text>
</comment>
<evidence type="ECO:0000313" key="3">
    <source>
        <dbReference type="Proteomes" id="UP001620408"/>
    </source>
</evidence>
<reference evidence="2 3" key="1">
    <citation type="submission" date="2020-10" db="EMBL/GenBank/DDBJ databases">
        <title>Phylogeny of dyella-like bacteria.</title>
        <authorList>
            <person name="Fu J."/>
        </authorList>
    </citation>
    <scope>NUCLEOTIDE SEQUENCE [LARGE SCALE GENOMIC DNA]</scope>
    <source>
        <strain evidence="2 3">BB4</strain>
    </source>
</reference>
<evidence type="ECO:0000256" key="1">
    <source>
        <dbReference type="SAM" id="Phobius"/>
    </source>
</evidence>
<protein>
    <submittedName>
        <fullName evidence="2">Uncharacterized protein</fullName>
    </submittedName>
</protein>
<dbReference type="EMBL" id="JADIKD010000004">
    <property type="protein sequence ID" value="MFK2915728.1"/>
    <property type="molecule type" value="Genomic_DNA"/>
</dbReference>
<keyword evidence="1" id="KW-0812">Transmembrane</keyword>
<organism evidence="2 3">
    <name type="scientific">Dyella koreensis</name>
    <dbReference type="NCBI Taxonomy" id="311235"/>
    <lineage>
        <taxon>Bacteria</taxon>
        <taxon>Pseudomonadati</taxon>
        <taxon>Pseudomonadota</taxon>
        <taxon>Gammaproteobacteria</taxon>
        <taxon>Lysobacterales</taxon>
        <taxon>Rhodanobacteraceae</taxon>
        <taxon>Dyella</taxon>
    </lineage>
</organism>
<sequence length="77" mass="8686">MRWLFLTGTLFALILCFTRHSGGAMGWWLLVSVIGAFATVLAFADSRINAGSRSETLSEYDMRQLREGKPPLNDQHR</sequence>
<accession>A0ABW8K1C6</accession>
<keyword evidence="1" id="KW-1133">Transmembrane helix</keyword>